<comment type="similarity">
    <text evidence="1">Belongs to the UPF0435 family.</text>
</comment>
<comment type="caution">
    <text evidence="2">The sequence shown here is derived from an EMBL/GenBank/DDBJ whole genome shotgun (WGS) entry which is preliminary data.</text>
</comment>
<protein>
    <recommendedName>
        <fullName evidence="1">UPF0435 protein SPI02_19720</fullName>
    </recommendedName>
</protein>
<dbReference type="AlphaFoldDB" id="A0A239TX35"/>
<keyword evidence="3" id="KW-1185">Reference proteome</keyword>
<name>A0A239TX35_9STAP</name>
<sequence>MESNNREMIEEIRKQLNVVNVQLIDPDKFEDADEEKVKEIHDFVTSKDNFSPSEVTAIASELGELRQS</sequence>
<organism evidence="2 3">
    <name type="scientific">Staphylococcus piscifermentans</name>
    <dbReference type="NCBI Taxonomy" id="70258"/>
    <lineage>
        <taxon>Bacteria</taxon>
        <taxon>Bacillati</taxon>
        <taxon>Bacillota</taxon>
        <taxon>Bacilli</taxon>
        <taxon>Bacillales</taxon>
        <taxon>Staphylococcaceae</taxon>
        <taxon>Staphylococcus</taxon>
    </lineage>
</organism>
<evidence type="ECO:0000256" key="1">
    <source>
        <dbReference type="HAMAP-Rule" id="MF_00829"/>
    </source>
</evidence>
<dbReference type="EMBL" id="BKAR01000028">
    <property type="protein sequence ID" value="GEP85387.1"/>
    <property type="molecule type" value="Genomic_DNA"/>
</dbReference>
<dbReference type="RefSeq" id="WP_095104530.1">
    <property type="nucleotide sequence ID" value="NZ_BKAR01000028.1"/>
</dbReference>
<gene>
    <name evidence="2" type="ORF">SPI02_19720</name>
</gene>
<reference evidence="2 3" key="1">
    <citation type="submission" date="2019-07" db="EMBL/GenBank/DDBJ databases">
        <title>Whole genome shotgun sequence of Staphylococcus piscifermentans NBRC 109625.</title>
        <authorList>
            <person name="Hosoyama A."/>
            <person name="Uohara A."/>
            <person name="Ohji S."/>
            <person name="Ichikawa N."/>
        </authorList>
    </citation>
    <scope>NUCLEOTIDE SEQUENCE [LARGE SCALE GENOMIC DNA]</scope>
    <source>
        <strain evidence="2 3">NBRC 109625</strain>
    </source>
</reference>
<evidence type="ECO:0000313" key="3">
    <source>
        <dbReference type="Proteomes" id="UP000321736"/>
    </source>
</evidence>
<dbReference type="Proteomes" id="UP000321736">
    <property type="component" value="Unassembled WGS sequence"/>
</dbReference>
<proteinExistence type="inferred from homology"/>
<accession>A0A239TX35</accession>
<dbReference type="Pfam" id="PF06569">
    <property type="entry name" value="DUF1128"/>
    <property type="match status" value="1"/>
</dbReference>
<dbReference type="HAMAP" id="MF_00829">
    <property type="entry name" value="UPF0435"/>
    <property type="match status" value="1"/>
</dbReference>
<evidence type="ECO:0000313" key="2">
    <source>
        <dbReference type="EMBL" id="GEP85387.1"/>
    </source>
</evidence>
<dbReference type="InterPro" id="IPR009507">
    <property type="entry name" value="UPF0435"/>
</dbReference>
<dbReference type="OrthoDB" id="2404926at2"/>